<dbReference type="STRING" id="1423734.FC83_GL001975"/>
<keyword evidence="1 3" id="KW-0732">Signal</keyword>
<dbReference type="OrthoDB" id="222550at2"/>
<protein>
    <recommendedName>
        <fullName evidence="4">Alginate lyase domain-containing protein</fullName>
    </recommendedName>
</protein>
<evidence type="ECO:0000256" key="2">
    <source>
        <dbReference type="ARBA" id="ARBA00023239"/>
    </source>
</evidence>
<evidence type="ECO:0000313" key="5">
    <source>
        <dbReference type="EMBL" id="KRM34838.1"/>
    </source>
</evidence>
<dbReference type="Pfam" id="PF05426">
    <property type="entry name" value="Alginate_lyase"/>
    <property type="match status" value="1"/>
</dbReference>
<dbReference type="RefSeq" id="WP_035451139.1">
    <property type="nucleotide sequence ID" value="NZ_AZGA01000020.1"/>
</dbReference>
<reference evidence="5 6" key="1">
    <citation type="journal article" date="2015" name="Genome Announc.">
        <title>Expanding the biotechnology potential of lactobacilli through comparative genomics of 213 strains and associated genera.</title>
        <authorList>
            <person name="Sun Z."/>
            <person name="Harris H.M."/>
            <person name="McCann A."/>
            <person name="Guo C."/>
            <person name="Argimon S."/>
            <person name="Zhang W."/>
            <person name="Yang X."/>
            <person name="Jeffery I.B."/>
            <person name="Cooney J.C."/>
            <person name="Kagawa T.F."/>
            <person name="Liu W."/>
            <person name="Song Y."/>
            <person name="Salvetti E."/>
            <person name="Wrobel A."/>
            <person name="Rasinkangas P."/>
            <person name="Parkhill J."/>
            <person name="Rea M.C."/>
            <person name="O'Sullivan O."/>
            <person name="Ritari J."/>
            <person name="Douillard F.P."/>
            <person name="Paul Ross R."/>
            <person name="Yang R."/>
            <person name="Briner A.E."/>
            <person name="Felis G.E."/>
            <person name="de Vos W.M."/>
            <person name="Barrangou R."/>
            <person name="Klaenhammer T.R."/>
            <person name="Caufield P.W."/>
            <person name="Cui Y."/>
            <person name="Zhang H."/>
            <person name="O'Toole P.W."/>
        </authorList>
    </citation>
    <scope>NUCLEOTIDE SEQUENCE [LARGE SCALE GENOMIC DNA]</scope>
    <source>
        <strain evidence="5 6">DSM 18527</strain>
    </source>
</reference>
<dbReference type="InterPro" id="IPR008999">
    <property type="entry name" value="Actin-crosslinking"/>
</dbReference>
<dbReference type="CDD" id="cd00257">
    <property type="entry name" value="beta-trefoil_FSCN-like"/>
    <property type="match status" value="1"/>
</dbReference>
<dbReference type="Gene3D" id="1.50.10.100">
    <property type="entry name" value="Chondroitin AC/alginate lyase"/>
    <property type="match status" value="1"/>
</dbReference>
<dbReference type="Gene3D" id="2.80.10.50">
    <property type="match status" value="1"/>
</dbReference>
<feature type="signal peptide" evidence="3">
    <location>
        <begin position="1"/>
        <end position="33"/>
    </location>
</feature>
<organism evidence="5 6">
    <name type="scientific">Agrilactobacillus composti DSM 18527 = JCM 14202</name>
    <dbReference type="NCBI Taxonomy" id="1423734"/>
    <lineage>
        <taxon>Bacteria</taxon>
        <taxon>Bacillati</taxon>
        <taxon>Bacillota</taxon>
        <taxon>Bacilli</taxon>
        <taxon>Lactobacillales</taxon>
        <taxon>Lactobacillaceae</taxon>
        <taxon>Agrilactobacillus</taxon>
    </lineage>
</organism>
<dbReference type="SUPFAM" id="SSF50405">
    <property type="entry name" value="Actin-crosslinking proteins"/>
    <property type="match status" value="1"/>
</dbReference>
<dbReference type="Proteomes" id="UP000051236">
    <property type="component" value="Unassembled WGS sequence"/>
</dbReference>
<dbReference type="GO" id="GO:0042597">
    <property type="term" value="C:periplasmic space"/>
    <property type="evidence" value="ECO:0007669"/>
    <property type="project" value="InterPro"/>
</dbReference>
<gene>
    <name evidence="5" type="ORF">FC83_GL001975</name>
</gene>
<dbReference type="InterPro" id="IPR008929">
    <property type="entry name" value="Chondroitin_lyas"/>
</dbReference>
<dbReference type="GO" id="GO:0016829">
    <property type="term" value="F:lyase activity"/>
    <property type="evidence" value="ECO:0007669"/>
    <property type="project" value="UniProtKB-KW"/>
</dbReference>
<comment type="caution">
    <text evidence="5">The sequence shown here is derived from an EMBL/GenBank/DDBJ whole genome shotgun (WGS) entry which is preliminary data.</text>
</comment>
<evidence type="ECO:0000256" key="1">
    <source>
        <dbReference type="ARBA" id="ARBA00022729"/>
    </source>
</evidence>
<feature type="domain" description="Alginate lyase" evidence="4">
    <location>
        <begin position="353"/>
        <end position="561"/>
    </location>
</feature>
<sequence length="818" mass="90660">MIQLIRKKRVLLSSFILLCLLGFLIGFRTTVAAAETTNSVDWGNNFGNFRVNQDLPARYLKVQLPDQNNQFLQVTPTDQLTLTKDVNTATTFAAYISAPMSSLGYEIKPTLQLQDTKSGKFLTIQNYQKNAKGYFNKVAADTYQVTASAPKANYHERFSITGTGQADTYTISSHLETIRDEWTTSSQTPLAFNPKTGLTSSNTAEAFHFVTAPTAGNLIVTSDTIDNDAVISWKAVQTTDQPNDYSVDPQATVTKQGNRFTAKLPLTAAKQTIAITYNKNPAMTGSLDIKAMSHPGIHVNSAQLDAMKAHIKAKENPWYADYQLLQNSVAYGQSSADYKTNFAEAIGRGDAPSSNNISYLEQAGDAAYFNALQWVITGDATYAKTTANILNTWSNLKVLDGRDRILGAGLNAVKLTTAADILVGYHNGYAGYTTSDLQNFRNMLTNTIYPVLQDAAIPMRANGNWDQAAIEGLISIGIITDNYQIYQQATNYLTDPYINGSLDNYFAPSGQIMESGRDQAHAQLGIGLMTEIFQAAGNQGDDWFSYGNNRLAKAAEWSAKYNLTYQDPNYHPMDNLYHDRGPFSYWTRMDQQTINRGELRPIYEMILAHYGSRPDVDTTWTAKAAQAMRPQGFVNTDNYNFDTLTFYNGPAIQSAPVFKLRTRVEPYYNRTLADPTNTELSYEPYESYFNADKLGTLRVTARQKDADNYQLITNDDGSYAIKDLTNGYYLTVKSNGNVSAEATQITTTEKFKLYANGLGFYGLAPFNQPNRLLETVSTGATNPGQPNLQLVVGDTAFGTTVANQNRFIFMYQTTSNDQ</sequence>
<accession>X0QJB1</accession>
<feature type="chain" id="PRO_5009981047" description="Alginate lyase domain-containing protein" evidence="3">
    <location>
        <begin position="34"/>
        <end position="818"/>
    </location>
</feature>
<dbReference type="eggNOG" id="COG4733">
    <property type="taxonomic scope" value="Bacteria"/>
</dbReference>
<evidence type="ECO:0000313" key="6">
    <source>
        <dbReference type="Proteomes" id="UP000051236"/>
    </source>
</evidence>
<evidence type="ECO:0000256" key="3">
    <source>
        <dbReference type="SAM" id="SignalP"/>
    </source>
</evidence>
<keyword evidence="6" id="KW-1185">Reference proteome</keyword>
<dbReference type="SUPFAM" id="SSF48230">
    <property type="entry name" value="Chondroitin AC/alginate lyase"/>
    <property type="match status" value="1"/>
</dbReference>
<dbReference type="AlphaFoldDB" id="X0QJB1"/>
<evidence type="ECO:0000259" key="4">
    <source>
        <dbReference type="Pfam" id="PF05426"/>
    </source>
</evidence>
<keyword evidence="2" id="KW-0456">Lyase</keyword>
<name>X0QJB1_9LACO</name>
<dbReference type="EMBL" id="AZGA01000020">
    <property type="protein sequence ID" value="KRM34838.1"/>
    <property type="molecule type" value="Genomic_DNA"/>
</dbReference>
<dbReference type="PATRIC" id="fig|1423734.3.peg.1999"/>
<proteinExistence type="predicted"/>
<dbReference type="InterPro" id="IPR008397">
    <property type="entry name" value="Alginate_lyase_dom"/>
</dbReference>